<evidence type="ECO:0000313" key="2">
    <source>
        <dbReference type="EMBL" id="GJS69617.1"/>
    </source>
</evidence>
<protein>
    <submittedName>
        <fullName evidence="2">B-box zinc finger family protein 24</fullName>
    </submittedName>
</protein>
<evidence type="ECO:0000256" key="1">
    <source>
        <dbReference type="SAM" id="MobiDB-lite"/>
    </source>
</evidence>
<keyword evidence="3" id="KW-1185">Reference proteome</keyword>
<evidence type="ECO:0000313" key="3">
    <source>
        <dbReference type="Proteomes" id="UP001151760"/>
    </source>
</evidence>
<gene>
    <name evidence="2" type="ORF">Tco_0702458</name>
</gene>
<feature type="region of interest" description="Disordered" evidence="1">
    <location>
        <begin position="134"/>
        <end position="154"/>
    </location>
</feature>
<dbReference type="EMBL" id="BQNB010009874">
    <property type="protein sequence ID" value="GJS69617.1"/>
    <property type="molecule type" value="Genomic_DNA"/>
</dbReference>
<dbReference type="PANTHER" id="PTHR31832:SF41">
    <property type="entry name" value="B-BOX ZINC FINGER PROTEIN 24"/>
    <property type="match status" value="1"/>
</dbReference>
<comment type="caution">
    <text evidence="2">The sequence shown here is derived from an EMBL/GenBank/DDBJ whole genome shotgun (WGS) entry which is preliminary data.</text>
</comment>
<organism evidence="2 3">
    <name type="scientific">Tanacetum coccineum</name>
    <dbReference type="NCBI Taxonomy" id="301880"/>
    <lineage>
        <taxon>Eukaryota</taxon>
        <taxon>Viridiplantae</taxon>
        <taxon>Streptophyta</taxon>
        <taxon>Embryophyta</taxon>
        <taxon>Tracheophyta</taxon>
        <taxon>Spermatophyta</taxon>
        <taxon>Magnoliopsida</taxon>
        <taxon>eudicotyledons</taxon>
        <taxon>Gunneridae</taxon>
        <taxon>Pentapetalae</taxon>
        <taxon>asterids</taxon>
        <taxon>campanulids</taxon>
        <taxon>Asterales</taxon>
        <taxon>Asteraceae</taxon>
        <taxon>Asteroideae</taxon>
        <taxon>Anthemideae</taxon>
        <taxon>Anthemidinae</taxon>
        <taxon>Tanacetum</taxon>
    </lineage>
</organism>
<dbReference type="Proteomes" id="UP001151760">
    <property type="component" value="Unassembled WGS sequence"/>
</dbReference>
<reference evidence="2" key="1">
    <citation type="journal article" date="2022" name="Int. J. Mol. Sci.">
        <title>Draft Genome of Tanacetum Coccineum: Genomic Comparison of Closely Related Tanacetum-Family Plants.</title>
        <authorList>
            <person name="Yamashiro T."/>
            <person name="Shiraishi A."/>
            <person name="Nakayama K."/>
            <person name="Satake H."/>
        </authorList>
    </citation>
    <scope>NUCLEOTIDE SEQUENCE</scope>
</reference>
<accession>A0ABQ4XWV3</accession>
<proteinExistence type="predicted"/>
<dbReference type="InterPro" id="IPR051979">
    <property type="entry name" value="B-box_zinc_finger"/>
</dbReference>
<sequence length="195" mass="21939">MSSFKLQSACLFANLHQDVTATKGNEFEDYFLGDFDTHDDGFMTYIDGMIIKYFLPGNKKNLITVSKDKEFQRMVNYYKEADRLEEKTASIFCVKDIALFCRDCDEPLHSAGSLAANDHHFLATRIRVVLTSSSTQVPEKNQHDHPSPPATENNVAAVVPQVVRGLPYNRYAWLMTDNASTTMGHRSDTGGVLFC</sequence>
<name>A0ABQ4XWV3_9ASTR</name>
<reference evidence="2" key="2">
    <citation type="submission" date="2022-01" db="EMBL/GenBank/DDBJ databases">
        <authorList>
            <person name="Yamashiro T."/>
            <person name="Shiraishi A."/>
            <person name="Satake H."/>
            <person name="Nakayama K."/>
        </authorList>
    </citation>
    <scope>NUCLEOTIDE SEQUENCE</scope>
</reference>
<dbReference type="PANTHER" id="PTHR31832">
    <property type="entry name" value="B-BOX ZINC FINGER PROTEIN 22"/>
    <property type="match status" value="1"/>
</dbReference>